<sequence>MTLSTLQSFVTNLRQSFPSTIAKQPKNSDLLNQCEIRSLFIAINLTTDPTSKVEEVLTGISSRDLFSFGSLEQSLVGSIDFTYRNVWNEIRTLHFEGQNAILLALKVLSNKIYRGVNRPDSIQVYCYSERYRQDLRQLVMGLVNRCVSIQVGDINNLAKRHVTRSG</sequence>
<organism evidence="1 2">
    <name type="scientific">Haemophilus influenzae</name>
    <dbReference type="NCBI Taxonomy" id="727"/>
    <lineage>
        <taxon>Bacteria</taxon>
        <taxon>Pseudomonadati</taxon>
        <taxon>Pseudomonadota</taxon>
        <taxon>Gammaproteobacteria</taxon>
        <taxon>Pasteurellales</taxon>
        <taxon>Pasteurellaceae</taxon>
        <taxon>Haemophilus</taxon>
    </lineage>
</organism>
<accession>A0A2X1PHN5</accession>
<gene>
    <name evidence="1" type="ORF">NCTC11872_00057</name>
</gene>
<dbReference type="GO" id="GO:0004016">
    <property type="term" value="F:adenylate cyclase activity"/>
    <property type="evidence" value="ECO:0007669"/>
    <property type="project" value="InterPro"/>
</dbReference>
<evidence type="ECO:0000313" key="2">
    <source>
        <dbReference type="Proteomes" id="UP000249936"/>
    </source>
</evidence>
<dbReference type="EMBL" id="UASK01000001">
    <property type="protein sequence ID" value="SPX40489.1"/>
    <property type="molecule type" value="Genomic_DNA"/>
</dbReference>
<dbReference type="InterPro" id="IPR024686">
    <property type="entry name" value="Adenylate_cyclase_1_CS"/>
</dbReference>
<evidence type="ECO:0000313" key="1">
    <source>
        <dbReference type="EMBL" id="SPX40489.1"/>
    </source>
</evidence>
<protein>
    <submittedName>
        <fullName evidence="1">Adenylate cyclase</fullName>
    </submittedName>
</protein>
<reference evidence="1 2" key="1">
    <citation type="submission" date="2018-06" db="EMBL/GenBank/DDBJ databases">
        <authorList>
            <consortium name="Pathogen Informatics"/>
            <person name="Doyle S."/>
        </authorList>
    </citation>
    <scope>NUCLEOTIDE SEQUENCE [LARGE SCALE GENOMIC DNA]</scope>
    <source>
        <strain evidence="1 2">NCTC11872</strain>
    </source>
</reference>
<dbReference type="GO" id="GO:0006171">
    <property type="term" value="P:cAMP biosynthetic process"/>
    <property type="evidence" value="ECO:0007669"/>
    <property type="project" value="InterPro"/>
</dbReference>
<dbReference type="PANTHER" id="PTHR38760">
    <property type="entry name" value="ADENYLATE CYCLASE"/>
    <property type="match status" value="1"/>
</dbReference>
<proteinExistence type="predicted"/>
<dbReference type="PANTHER" id="PTHR38760:SF1">
    <property type="entry name" value="ADENYLATE CYCLASE"/>
    <property type="match status" value="1"/>
</dbReference>
<name>A0A2X1PHN5_HAEIF</name>
<dbReference type="Proteomes" id="UP000249936">
    <property type="component" value="Unassembled WGS sequence"/>
</dbReference>
<dbReference type="InterPro" id="IPR000274">
    <property type="entry name" value="Adenylate_cyclase_1"/>
</dbReference>
<dbReference type="AlphaFoldDB" id="A0A2X1PHN5"/>
<dbReference type="Pfam" id="PF01295">
    <property type="entry name" value="Adenylate_cycl"/>
    <property type="match status" value="1"/>
</dbReference>
<dbReference type="PROSITE" id="PS01093">
    <property type="entry name" value="ADENYLATE_CYCLASE_1_2"/>
    <property type="match status" value="1"/>
</dbReference>